<dbReference type="InterPro" id="IPR007621">
    <property type="entry name" value="TPM_dom"/>
</dbReference>
<sequence length="260" mass="26212">MSTALTPNRLGAALRLGALLMLAALALPVSAAPDFPELTGRVVDNAELLSPAQEQALTERLAAEEQQSSNQIVVVTLADLQGYDIADYGVRLGREWGIGQEGTDNGALLIIAPNERKVRIEVGYGLEGALTDATSSSIIRNDIQPAFRQGDFAGGINAALTSIFAAIQGEYQAPAGGGDADRKEASSLQALLYLIGLVVFTFFLSFGGLGRKGGRRGAAGLMFLPMGMGGFGGGGGGGFGGGGFGGGGGGFGGGGASGGW</sequence>
<dbReference type="PANTHER" id="PTHR30373:SF2">
    <property type="entry name" value="UPF0603 PROTEIN YGCG"/>
    <property type="match status" value="1"/>
</dbReference>
<feature type="domain" description="TPM" evidence="3">
    <location>
        <begin position="42"/>
        <end position="165"/>
    </location>
</feature>
<dbReference type="EMBL" id="ARXR01000018">
    <property type="protein sequence ID" value="MBF5053590.1"/>
    <property type="molecule type" value="Genomic_DNA"/>
</dbReference>
<proteinExistence type="predicted"/>
<feature type="signal peptide" evidence="2">
    <location>
        <begin position="1"/>
        <end position="31"/>
    </location>
</feature>
<evidence type="ECO:0000313" key="5">
    <source>
        <dbReference type="Proteomes" id="UP000644441"/>
    </source>
</evidence>
<accession>A0ABS0AK24</accession>
<comment type="caution">
    <text evidence="4">The sequence shown here is derived from an EMBL/GenBank/DDBJ whole genome shotgun (WGS) entry which is preliminary data.</text>
</comment>
<keyword evidence="5" id="KW-1185">Reference proteome</keyword>
<dbReference type="PANTHER" id="PTHR30373">
    <property type="entry name" value="UPF0603 PROTEIN YGCG"/>
    <property type="match status" value="1"/>
</dbReference>
<evidence type="ECO:0000256" key="2">
    <source>
        <dbReference type="SAM" id="SignalP"/>
    </source>
</evidence>
<dbReference type="Pfam" id="PF04536">
    <property type="entry name" value="TPM_phosphatase"/>
    <property type="match status" value="1"/>
</dbReference>
<organism evidence="4 5">
    <name type="scientific">Alloalcanivorax venustensis ISO4</name>
    <dbReference type="NCBI Taxonomy" id="1177184"/>
    <lineage>
        <taxon>Bacteria</taxon>
        <taxon>Pseudomonadati</taxon>
        <taxon>Pseudomonadota</taxon>
        <taxon>Gammaproteobacteria</taxon>
        <taxon>Oceanospirillales</taxon>
        <taxon>Alcanivoracaceae</taxon>
        <taxon>Alloalcanivorax</taxon>
    </lineage>
</organism>
<name>A0ABS0AK24_9GAMM</name>
<dbReference type="Proteomes" id="UP000644441">
    <property type="component" value="Unassembled WGS sequence"/>
</dbReference>
<keyword evidence="2" id="KW-0732">Signal</keyword>
<dbReference type="RefSeq" id="WP_194856263.1">
    <property type="nucleotide sequence ID" value="NZ_ARXR01000018.1"/>
</dbReference>
<protein>
    <recommendedName>
        <fullName evidence="3">TPM domain-containing protein</fullName>
    </recommendedName>
</protein>
<reference evidence="4 5" key="1">
    <citation type="submission" date="2012-09" db="EMBL/GenBank/DDBJ databases">
        <title>Genome Sequence of alkane-degrading Bacterium Alcanivorax venustensis ISO4.</title>
        <authorList>
            <person name="Lai Q."/>
            <person name="Shao Z."/>
        </authorList>
    </citation>
    <scope>NUCLEOTIDE SEQUENCE [LARGE SCALE GENOMIC DNA]</scope>
    <source>
        <strain evidence="4 5">ISO4</strain>
    </source>
</reference>
<feature type="transmembrane region" description="Helical" evidence="1">
    <location>
        <begin position="190"/>
        <end position="209"/>
    </location>
</feature>
<keyword evidence="1" id="KW-0472">Membrane</keyword>
<dbReference type="Gene3D" id="3.10.310.50">
    <property type="match status" value="1"/>
</dbReference>
<keyword evidence="1" id="KW-1133">Transmembrane helix</keyword>
<evidence type="ECO:0000259" key="3">
    <source>
        <dbReference type="Pfam" id="PF04536"/>
    </source>
</evidence>
<keyword evidence="1" id="KW-0812">Transmembrane</keyword>
<evidence type="ECO:0000313" key="4">
    <source>
        <dbReference type="EMBL" id="MBF5053590.1"/>
    </source>
</evidence>
<gene>
    <name evidence="4" type="ORF">ISO4_02192</name>
</gene>
<evidence type="ECO:0000256" key="1">
    <source>
        <dbReference type="SAM" id="Phobius"/>
    </source>
</evidence>
<feature type="chain" id="PRO_5046856400" description="TPM domain-containing protein" evidence="2">
    <location>
        <begin position="32"/>
        <end position="260"/>
    </location>
</feature>